<dbReference type="SMART" id="SM00382">
    <property type="entry name" value="AAA"/>
    <property type="match status" value="1"/>
</dbReference>
<evidence type="ECO:0000256" key="3">
    <source>
        <dbReference type="ARBA" id="ARBA00022840"/>
    </source>
</evidence>
<dbReference type="Gene3D" id="3.40.50.300">
    <property type="entry name" value="P-loop containing nucleotide triphosphate hydrolases"/>
    <property type="match status" value="1"/>
</dbReference>
<feature type="region of interest" description="Disordered" evidence="4">
    <location>
        <begin position="176"/>
        <end position="215"/>
    </location>
</feature>
<evidence type="ECO:0000259" key="5">
    <source>
        <dbReference type="PROSITE" id="PS50006"/>
    </source>
</evidence>
<accession>A0ABV4U4V5</accession>
<dbReference type="SUPFAM" id="SSF49879">
    <property type="entry name" value="SMAD/FHA domain"/>
    <property type="match status" value="1"/>
</dbReference>
<dbReference type="InterPro" id="IPR001482">
    <property type="entry name" value="T2SS/T4SS_dom"/>
</dbReference>
<dbReference type="Gene3D" id="3.30.450.90">
    <property type="match status" value="1"/>
</dbReference>
<dbReference type="PANTHER" id="PTHR30258:SF2">
    <property type="entry name" value="COMG OPERON PROTEIN 1"/>
    <property type="match status" value="1"/>
</dbReference>
<dbReference type="Proteomes" id="UP001575105">
    <property type="component" value="Unassembled WGS sequence"/>
</dbReference>
<comment type="caution">
    <text evidence="6">The sequence shown here is derived from an EMBL/GenBank/DDBJ whole genome shotgun (WGS) entry which is preliminary data.</text>
</comment>
<dbReference type="CDD" id="cd00060">
    <property type="entry name" value="FHA"/>
    <property type="match status" value="1"/>
</dbReference>
<evidence type="ECO:0000256" key="2">
    <source>
        <dbReference type="ARBA" id="ARBA00022741"/>
    </source>
</evidence>
<dbReference type="Pfam" id="PF00498">
    <property type="entry name" value="FHA"/>
    <property type="match status" value="1"/>
</dbReference>
<evidence type="ECO:0000313" key="6">
    <source>
        <dbReference type="EMBL" id="MFA9477338.1"/>
    </source>
</evidence>
<dbReference type="InterPro" id="IPR000253">
    <property type="entry name" value="FHA_dom"/>
</dbReference>
<feature type="domain" description="FHA" evidence="5">
    <location>
        <begin position="24"/>
        <end position="73"/>
    </location>
</feature>
<evidence type="ECO:0000256" key="4">
    <source>
        <dbReference type="SAM" id="MobiDB-lite"/>
    </source>
</evidence>
<evidence type="ECO:0000313" key="7">
    <source>
        <dbReference type="Proteomes" id="UP001575105"/>
    </source>
</evidence>
<keyword evidence="7" id="KW-1185">Reference proteome</keyword>
<dbReference type="PANTHER" id="PTHR30258">
    <property type="entry name" value="TYPE II SECRETION SYSTEM PROTEIN GSPE-RELATED"/>
    <property type="match status" value="1"/>
</dbReference>
<keyword evidence="2" id="KW-0547">Nucleotide-binding</keyword>
<dbReference type="InterPro" id="IPR008984">
    <property type="entry name" value="SMAD_FHA_dom_sf"/>
</dbReference>
<organism evidence="6 7">
    <name type="scientific">Natronomicrosphaera hydrolytica</name>
    <dbReference type="NCBI Taxonomy" id="3242702"/>
    <lineage>
        <taxon>Bacteria</taxon>
        <taxon>Pseudomonadati</taxon>
        <taxon>Planctomycetota</taxon>
        <taxon>Phycisphaerae</taxon>
        <taxon>Phycisphaerales</taxon>
        <taxon>Phycisphaeraceae</taxon>
        <taxon>Natronomicrosphaera</taxon>
    </lineage>
</organism>
<comment type="similarity">
    <text evidence="1">Belongs to the GSP E family.</text>
</comment>
<dbReference type="InterPro" id="IPR027417">
    <property type="entry name" value="P-loop_NTPase"/>
</dbReference>
<sequence>MAHLEIDHEGDISRVALHEGQPKITIGRHPTNHVRVKDDRVSRFHCEVELTSDGVMVRDLGSSNGTRLNGTVIRQARLRSGHTFHVGSARVRVRFVDPDEATRLEVEHQQAAQPKPAPADDDRVDISELETADEGEAITSGEGITAGEDVSGSVIAGHHVDFINSEPAGGVDHFGGDTAARGRGKRGGKSFVAKQAPRPATTDSLLRQPEDDHVGPVMIGRNDFGGTLETLTTVGQNVPYQAADLSLINSRSEVVHAADSTNANTAQTIQLLRLLLLACIRTGASDVHLEPKPKGLLMRLRVDGGMVEAASIPADVGKRLQSLVKVLSDIDISDRSGVQEGHFSCKAPDRRVDYRVSYTPAMHGQKLVVRVLDPVSAPQLLNDIGLPPGMYRQIRDLSRQDTGMLLVCGPTGSGKTTTLYAVLRQIDAKQRNIVSIEDPIEYEIPGVTQIPVDAQRGQDFHALLRSVLRQDPDVIVLGEIRDRETATTAMQAATTGHLVLSTVHAKDTIGTVYRLLDLGVEPYLVASTLNLVLAQRLARQLCPECKQPYTPPPSQSMRLGRRVDGVGTIYKPAGCKRCFNTGYSGRYGVFELLNANDDIRDVILNNGGMAAMKKAVEMSMYTPLREAGMQMVIQGNTAIEEIDRIIGM</sequence>
<evidence type="ECO:0000256" key="1">
    <source>
        <dbReference type="ARBA" id="ARBA00006611"/>
    </source>
</evidence>
<dbReference type="Gene3D" id="2.60.200.20">
    <property type="match status" value="1"/>
</dbReference>
<dbReference type="SUPFAM" id="SSF52540">
    <property type="entry name" value="P-loop containing nucleoside triphosphate hydrolases"/>
    <property type="match status" value="1"/>
</dbReference>
<gene>
    <name evidence="6" type="ORF">ACERK3_03405</name>
</gene>
<dbReference type="PROSITE" id="PS50006">
    <property type="entry name" value="FHA_DOMAIN"/>
    <property type="match status" value="1"/>
</dbReference>
<dbReference type="RefSeq" id="WP_425344263.1">
    <property type="nucleotide sequence ID" value="NZ_JBGUBD010000002.1"/>
</dbReference>
<keyword evidence="3" id="KW-0067">ATP-binding</keyword>
<dbReference type="CDD" id="cd01129">
    <property type="entry name" value="PulE-GspE-like"/>
    <property type="match status" value="1"/>
</dbReference>
<dbReference type="PROSITE" id="PS00662">
    <property type="entry name" value="T2SP_E"/>
    <property type="match status" value="1"/>
</dbReference>
<dbReference type="InterPro" id="IPR003593">
    <property type="entry name" value="AAA+_ATPase"/>
</dbReference>
<name>A0ABV4U4V5_9BACT</name>
<dbReference type="EMBL" id="JBGUBD010000002">
    <property type="protein sequence ID" value="MFA9477338.1"/>
    <property type="molecule type" value="Genomic_DNA"/>
</dbReference>
<protein>
    <submittedName>
        <fullName evidence="6">ATPase, T2SS/T4P/T4SS family</fullName>
    </submittedName>
</protein>
<dbReference type="Pfam" id="PF00437">
    <property type="entry name" value="T2SSE"/>
    <property type="match status" value="1"/>
</dbReference>
<proteinExistence type="inferred from homology"/>
<dbReference type="SMART" id="SM00240">
    <property type="entry name" value="FHA"/>
    <property type="match status" value="1"/>
</dbReference>
<reference evidence="6 7" key="1">
    <citation type="submission" date="2024-08" db="EMBL/GenBank/DDBJ databases">
        <title>Whole-genome sequencing of halo(alkali)philic microorganisms from hypersaline lakes.</title>
        <authorList>
            <person name="Sorokin D.Y."/>
            <person name="Merkel A.Y."/>
            <person name="Messina E."/>
            <person name="Yakimov M."/>
        </authorList>
    </citation>
    <scope>NUCLEOTIDE SEQUENCE [LARGE SCALE GENOMIC DNA]</scope>
    <source>
        <strain evidence="6 7">AB-hyl4</strain>
    </source>
</reference>